<keyword evidence="2" id="KW-1133">Transmembrane helix</keyword>
<reference evidence="3 4" key="1">
    <citation type="submission" date="2019-09" db="EMBL/GenBank/DDBJ databases">
        <title>Phylogeny of genus Pseudoclavibacter and closely related genus.</title>
        <authorList>
            <person name="Li Y."/>
        </authorList>
    </citation>
    <scope>NUCLEOTIDE SEQUENCE [LARGE SCALE GENOMIC DNA]</scope>
    <source>
        <strain evidence="3 4">EGI 60007</strain>
    </source>
</reference>
<organism evidence="3 4">
    <name type="scientific">Pseudoclavibacter endophyticus</name>
    <dbReference type="NCBI Taxonomy" id="1778590"/>
    <lineage>
        <taxon>Bacteria</taxon>
        <taxon>Bacillati</taxon>
        <taxon>Actinomycetota</taxon>
        <taxon>Actinomycetes</taxon>
        <taxon>Micrococcales</taxon>
        <taxon>Microbacteriaceae</taxon>
        <taxon>Pseudoclavibacter</taxon>
    </lineage>
</organism>
<comment type="caution">
    <text evidence="3">The sequence shown here is derived from an EMBL/GenBank/DDBJ whole genome shotgun (WGS) entry which is preliminary data.</text>
</comment>
<keyword evidence="1" id="KW-0175">Coiled coil</keyword>
<dbReference type="AlphaFoldDB" id="A0A6H9WPF9"/>
<dbReference type="Proteomes" id="UP000431744">
    <property type="component" value="Unassembled WGS sequence"/>
</dbReference>
<accession>A0A6H9WPF9</accession>
<protein>
    <submittedName>
        <fullName evidence="3">Uncharacterized protein</fullName>
    </submittedName>
</protein>
<evidence type="ECO:0000313" key="4">
    <source>
        <dbReference type="Proteomes" id="UP000431744"/>
    </source>
</evidence>
<keyword evidence="2" id="KW-0812">Transmembrane</keyword>
<dbReference type="RefSeq" id="WP_158029678.1">
    <property type="nucleotide sequence ID" value="NZ_BMHG01000001.1"/>
</dbReference>
<proteinExistence type="predicted"/>
<evidence type="ECO:0000256" key="2">
    <source>
        <dbReference type="SAM" id="Phobius"/>
    </source>
</evidence>
<feature type="transmembrane region" description="Helical" evidence="2">
    <location>
        <begin position="15"/>
        <end position="39"/>
    </location>
</feature>
<dbReference type="EMBL" id="WBJY01000003">
    <property type="protein sequence ID" value="KAB1647785.1"/>
    <property type="molecule type" value="Genomic_DNA"/>
</dbReference>
<evidence type="ECO:0000256" key="1">
    <source>
        <dbReference type="SAM" id="Coils"/>
    </source>
</evidence>
<gene>
    <name evidence="3" type="ORF">F8O04_12215</name>
</gene>
<feature type="coiled-coil region" evidence="1">
    <location>
        <begin position="61"/>
        <end position="95"/>
    </location>
</feature>
<keyword evidence="4" id="KW-1185">Reference proteome</keyword>
<keyword evidence="2" id="KW-0472">Membrane</keyword>
<sequence>MTVTLAAPALGVSEGVLTILITTGGGLVIAVFGLIGVIVKMRGDRAVGRDEIVEQGTKTLLDGLGKEVARLNAAYTELDAKVTTLREQLDILRGQLRDKMRAVGRILLHLDRHMDQPPDLGPIQSDLNFLEEDGVVPIRWGAHNRIKEN</sequence>
<name>A0A6H9WPF9_9MICO</name>
<evidence type="ECO:0000313" key="3">
    <source>
        <dbReference type="EMBL" id="KAB1647785.1"/>
    </source>
</evidence>